<evidence type="ECO:0000256" key="3">
    <source>
        <dbReference type="ARBA" id="ARBA00023002"/>
    </source>
</evidence>
<keyword evidence="1" id="KW-0285">Flavoprotein</keyword>
<dbReference type="CDD" id="cd04730">
    <property type="entry name" value="NPD_like"/>
    <property type="match status" value="1"/>
</dbReference>
<dbReference type="PANTHER" id="PTHR32332">
    <property type="entry name" value="2-NITROPROPANE DIOXYGENASE"/>
    <property type="match status" value="1"/>
</dbReference>
<dbReference type="RefSeq" id="WP_011595406.1">
    <property type="nucleotide sequence ID" value="NC_008268.1"/>
</dbReference>
<dbReference type="Pfam" id="PF03060">
    <property type="entry name" value="NMO"/>
    <property type="match status" value="1"/>
</dbReference>
<gene>
    <name evidence="5" type="ordered locus">RHA1_ro02706</name>
</gene>
<dbReference type="Proteomes" id="UP000008710">
    <property type="component" value="Chromosome"/>
</dbReference>
<dbReference type="InterPro" id="IPR000629">
    <property type="entry name" value="RNA-helicase_DEAD-box_CS"/>
</dbReference>
<dbReference type="InterPro" id="IPR004136">
    <property type="entry name" value="NMO"/>
</dbReference>
<keyword evidence="2" id="KW-0288">FMN</keyword>
<organism evidence="5 6">
    <name type="scientific">Rhodococcus jostii (strain RHA1)</name>
    <dbReference type="NCBI Taxonomy" id="101510"/>
    <lineage>
        <taxon>Bacteria</taxon>
        <taxon>Bacillati</taxon>
        <taxon>Actinomycetota</taxon>
        <taxon>Actinomycetes</taxon>
        <taxon>Mycobacteriales</taxon>
        <taxon>Nocardiaceae</taxon>
        <taxon>Rhodococcus</taxon>
    </lineage>
</organism>
<dbReference type="eggNOG" id="COG2070">
    <property type="taxonomic scope" value="Bacteria"/>
</dbReference>
<keyword evidence="3" id="KW-0560">Oxidoreductase</keyword>
<protein>
    <submittedName>
        <fullName evidence="5">Possible nitropropane dioxygenase</fullName>
    </submittedName>
</protein>
<dbReference type="InterPro" id="IPR013785">
    <property type="entry name" value="Aldolase_TIM"/>
</dbReference>
<evidence type="ECO:0000313" key="5">
    <source>
        <dbReference type="EMBL" id="ABG94511.1"/>
    </source>
</evidence>
<evidence type="ECO:0000313" key="6">
    <source>
        <dbReference type="Proteomes" id="UP000008710"/>
    </source>
</evidence>
<reference evidence="6" key="1">
    <citation type="journal article" date="2006" name="Proc. Natl. Acad. Sci. U.S.A.">
        <title>The complete genome of Rhodococcus sp. RHA1 provides insights into a catabolic powerhouse.</title>
        <authorList>
            <person name="McLeod M.P."/>
            <person name="Warren R.L."/>
            <person name="Hsiao W.W.L."/>
            <person name="Araki N."/>
            <person name="Myhre M."/>
            <person name="Fernandes C."/>
            <person name="Miyazawa D."/>
            <person name="Wong W."/>
            <person name="Lillquist A.L."/>
            <person name="Wang D."/>
            <person name="Dosanjh M."/>
            <person name="Hara H."/>
            <person name="Petrescu A."/>
            <person name="Morin R.D."/>
            <person name="Yang G."/>
            <person name="Stott J.M."/>
            <person name="Schein J.E."/>
            <person name="Shin H."/>
            <person name="Smailus D."/>
            <person name="Siddiqui A.S."/>
            <person name="Marra M.A."/>
            <person name="Jones S.J.M."/>
            <person name="Holt R."/>
            <person name="Brinkman F.S.L."/>
            <person name="Miyauchi K."/>
            <person name="Fukuda M."/>
            <person name="Davies J.E."/>
            <person name="Mohn W.W."/>
            <person name="Eltis L.D."/>
        </authorList>
    </citation>
    <scope>NUCLEOTIDE SEQUENCE [LARGE SCALE GENOMIC DNA]</scope>
    <source>
        <strain evidence="6">RHA1</strain>
    </source>
</reference>
<keyword evidence="5" id="KW-0223">Dioxygenase</keyword>
<evidence type="ECO:0000256" key="2">
    <source>
        <dbReference type="ARBA" id="ARBA00022643"/>
    </source>
</evidence>
<accession>Q0SD75</accession>
<dbReference type="SUPFAM" id="SSF51412">
    <property type="entry name" value="Inosine monophosphate dehydrogenase (IMPDH)"/>
    <property type="match status" value="1"/>
</dbReference>
<sequence length="266" mass="27945">MKPVRALVVDGSDDPDGAARVHTAPSGAPTQTTGDSAPMRSSFSIHSLATDAFNYTVHSEPGIYKSLDGPTVRINIEAPFRRNGPGSRPFLVLIPAAARQVRIPLIASGGFATGSGLVAALALGASAVNMGTRFVASTEAPVHQNVKDQIVANDERATQLVFREFNNTARVARNTISEEIARRSAQPGATFADVADLASGARGRDRVLTHGDMHDGMWWAGQAQGLIDSVQSCQEIVDGIIDEADRIITGLGHTIPATARTASQAV</sequence>
<dbReference type="GO" id="GO:0018580">
    <property type="term" value="F:nitronate monooxygenase activity"/>
    <property type="evidence" value="ECO:0007669"/>
    <property type="project" value="InterPro"/>
</dbReference>
<dbReference type="EMBL" id="CP000431">
    <property type="protein sequence ID" value="ABG94511.1"/>
    <property type="molecule type" value="Genomic_DNA"/>
</dbReference>
<feature type="region of interest" description="Disordered" evidence="4">
    <location>
        <begin position="1"/>
        <end position="39"/>
    </location>
</feature>
<feature type="compositionally biased region" description="Polar residues" evidence="4">
    <location>
        <begin position="28"/>
        <end position="39"/>
    </location>
</feature>
<dbReference type="PANTHER" id="PTHR32332:SF20">
    <property type="entry name" value="2-NITROPROPANE DIOXYGENASE-LIKE PROTEIN"/>
    <property type="match status" value="1"/>
</dbReference>
<dbReference type="Gene3D" id="3.20.20.70">
    <property type="entry name" value="Aldolase class I"/>
    <property type="match status" value="1"/>
</dbReference>
<evidence type="ECO:0000256" key="1">
    <source>
        <dbReference type="ARBA" id="ARBA00022630"/>
    </source>
</evidence>
<name>Q0SD75_RHOJR</name>
<dbReference type="HOGENOM" id="CLU_1045372_0_0_11"/>
<dbReference type="GO" id="GO:0051213">
    <property type="term" value="F:dioxygenase activity"/>
    <property type="evidence" value="ECO:0007669"/>
    <property type="project" value="UniProtKB-KW"/>
</dbReference>
<dbReference type="AlphaFoldDB" id="Q0SD75"/>
<dbReference type="PROSITE" id="PS00039">
    <property type="entry name" value="DEAD_ATP_HELICASE"/>
    <property type="match status" value="1"/>
</dbReference>
<dbReference type="KEGG" id="rha:RHA1_ro02706"/>
<evidence type="ECO:0000256" key="4">
    <source>
        <dbReference type="SAM" id="MobiDB-lite"/>
    </source>
</evidence>
<proteinExistence type="predicted"/>